<dbReference type="PANTHER" id="PTHR15069">
    <property type="entry name" value="PROTEASOME ASSEMBLY CHAPERONE 1"/>
    <property type="match status" value="1"/>
</dbReference>
<evidence type="ECO:0000313" key="5">
    <source>
        <dbReference type="Proteomes" id="UP000310200"/>
    </source>
</evidence>
<dbReference type="InterPro" id="IPR016565">
    <property type="entry name" value="Proteasome_assmbl_chp_1"/>
</dbReference>
<dbReference type="GO" id="GO:0000502">
    <property type="term" value="C:proteasome complex"/>
    <property type="evidence" value="ECO:0007669"/>
    <property type="project" value="UniProtKB-KW"/>
</dbReference>
<keyword evidence="3" id="KW-0143">Chaperone</keyword>
<evidence type="ECO:0000256" key="2">
    <source>
        <dbReference type="ARBA" id="ARBA00019180"/>
    </source>
</evidence>
<dbReference type="GO" id="GO:0070628">
    <property type="term" value="F:proteasome binding"/>
    <property type="evidence" value="ECO:0007669"/>
    <property type="project" value="TreeGrafter"/>
</dbReference>
<protein>
    <recommendedName>
        <fullName evidence="2">Proteasome assembly chaperone 1</fullName>
    </recommendedName>
</protein>
<dbReference type="GO" id="GO:0080129">
    <property type="term" value="P:proteasome core complex assembly"/>
    <property type="evidence" value="ECO:0007669"/>
    <property type="project" value="TreeGrafter"/>
</dbReference>
<comment type="caution">
    <text evidence="4">The sequence shown here is derived from an EMBL/GenBank/DDBJ whole genome shotgun (WGS) entry which is preliminary data.</text>
</comment>
<gene>
    <name evidence="4" type="ORF">DBV15_06147</name>
</gene>
<keyword evidence="4" id="KW-0647">Proteasome</keyword>
<dbReference type="STRING" id="300112.A0A4S2KY74"/>
<dbReference type="Proteomes" id="UP000310200">
    <property type="component" value="Unassembled WGS sequence"/>
</dbReference>
<dbReference type="AlphaFoldDB" id="A0A4S2KY74"/>
<evidence type="ECO:0000256" key="1">
    <source>
        <dbReference type="ARBA" id="ARBA00005261"/>
    </source>
</evidence>
<sequence length="242" mass="27615">MVSHFGEVIFPSSRAFWDDEDEYEPADNTEHCPKLYVRWLKTKPERMQKFIIVEGDPLRPFVEQCLCPKTEEACIVENENRRKVSVIYQIDKQIYMCIILPQFDTKNAGKLVNQACIMYDLLPSSESTISIVCRHVSQFISTTVPETPSFLRILATKTTNVTKCQIEPLEQPNIVFGVGAGVLSYAELTGMPAKLYILYIDSFVLDSKCAEPILQVLTDEIPCKLRQPKFAENPFSKGNLYM</sequence>
<organism evidence="4 5">
    <name type="scientific">Temnothorax longispinosus</name>
    <dbReference type="NCBI Taxonomy" id="300112"/>
    <lineage>
        <taxon>Eukaryota</taxon>
        <taxon>Metazoa</taxon>
        <taxon>Ecdysozoa</taxon>
        <taxon>Arthropoda</taxon>
        <taxon>Hexapoda</taxon>
        <taxon>Insecta</taxon>
        <taxon>Pterygota</taxon>
        <taxon>Neoptera</taxon>
        <taxon>Endopterygota</taxon>
        <taxon>Hymenoptera</taxon>
        <taxon>Apocrita</taxon>
        <taxon>Aculeata</taxon>
        <taxon>Formicoidea</taxon>
        <taxon>Formicidae</taxon>
        <taxon>Myrmicinae</taxon>
        <taxon>Temnothorax</taxon>
    </lineage>
</organism>
<name>A0A4S2KY74_9HYME</name>
<dbReference type="GO" id="GO:0005783">
    <property type="term" value="C:endoplasmic reticulum"/>
    <property type="evidence" value="ECO:0007669"/>
    <property type="project" value="InterPro"/>
</dbReference>
<dbReference type="Pfam" id="PF16094">
    <property type="entry name" value="PAC1"/>
    <property type="match status" value="1"/>
</dbReference>
<evidence type="ECO:0000256" key="3">
    <source>
        <dbReference type="ARBA" id="ARBA00023186"/>
    </source>
</evidence>
<proteinExistence type="inferred from homology"/>
<dbReference type="EMBL" id="QBLH01000618">
    <property type="protein sequence ID" value="TGZ54636.1"/>
    <property type="molecule type" value="Genomic_DNA"/>
</dbReference>
<evidence type="ECO:0000313" key="4">
    <source>
        <dbReference type="EMBL" id="TGZ54636.1"/>
    </source>
</evidence>
<comment type="similarity">
    <text evidence="1">Belongs to the PSMG1 family.</text>
</comment>
<dbReference type="PANTHER" id="PTHR15069:SF1">
    <property type="entry name" value="PROTEASOME ASSEMBLY CHAPERONE 1"/>
    <property type="match status" value="1"/>
</dbReference>
<accession>A0A4S2KY74</accession>
<reference evidence="4 5" key="1">
    <citation type="journal article" date="2019" name="Philos. Trans. R. Soc. Lond., B, Biol. Sci.">
        <title>Ant behaviour and brain gene expression of defending hosts depend on the ecological success of the intruding social parasite.</title>
        <authorList>
            <person name="Kaur R."/>
            <person name="Stoldt M."/>
            <person name="Jongepier E."/>
            <person name="Feldmeyer B."/>
            <person name="Menzel F."/>
            <person name="Bornberg-Bauer E."/>
            <person name="Foitzik S."/>
        </authorList>
    </citation>
    <scope>NUCLEOTIDE SEQUENCE [LARGE SCALE GENOMIC DNA]</scope>
    <source>
        <tissue evidence="4">Whole body</tissue>
    </source>
</reference>
<keyword evidence="5" id="KW-1185">Reference proteome</keyword>